<dbReference type="InterPro" id="IPR036097">
    <property type="entry name" value="HisK_dim/P_sf"/>
</dbReference>
<dbReference type="PROSITE" id="PS51257">
    <property type="entry name" value="PROKAR_LIPOPROTEIN"/>
    <property type="match status" value="1"/>
</dbReference>
<dbReference type="SUPFAM" id="SSF47384">
    <property type="entry name" value="Homodimeric domain of signal transducing histidine kinase"/>
    <property type="match status" value="1"/>
</dbReference>
<evidence type="ECO:0000259" key="8">
    <source>
        <dbReference type="PROSITE" id="PS50109"/>
    </source>
</evidence>
<dbReference type="KEGG" id="fcr:HYN56_10575"/>
<keyword evidence="6" id="KW-0902">Two-component regulatory system</keyword>
<protein>
    <recommendedName>
        <fullName evidence="2">histidine kinase</fullName>
        <ecNumber evidence="2">2.7.13.3</ecNumber>
    </recommendedName>
</protein>
<dbReference type="PANTHER" id="PTHR43711:SF1">
    <property type="entry name" value="HISTIDINE KINASE 1"/>
    <property type="match status" value="1"/>
</dbReference>
<sequence>MSKLQALKNFRFPNVFILILIVFISCALLICINFFTIKILSANRAYVNGESHYSKGQKDASRHLISYLYTQNPNQWKSFLEEIKVPQGDGIARITLLKAGDNQVARNGFLTGRNHEDDLDDVIWLFDNFKNVSFLSKAIDEWGKGDKLIFKLFVIGQQIDAKIKREILTGTDQKRFMKEISVISDRLTINERNFSNTLGEGTRKIKDLLIITNIFFILVIICSVCLYYSIMVKRLLVSKKETEVKNENLIIVNKELDRFVYSASHDLRSPITSLKGLIEITALEDDVNQVRNYLQMMHHSLARQDQFISDIIDYSKNKRKEVIMEPVSLKELFNEAILQLMHIENANKIKFTQELQIDQIKSDGLRLKIIINNLISNAIKYADSSKQEMFITIKTYLSEGSNKIEVTDNGIGIHDEHKENIFDMYFGTNKNKGSGLGLYIVKEAVENIKGDITVFSESNIGSKFIVTIPNSHAV</sequence>
<dbReference type="Gene3D" id="1.10.287.130">
    <property type="match status" value="1"/>
</dbReference>
<evidence type="ECO:0000313" key="10">
    <source>
        <dbReference type="Proteomes" id="UP000245250"/>
    </source>
</evidence>
<dbReference type="InterPro" id="IPR050736">
    <property type="entry name" value="Sensor_HK_Regulatory"/>
</dbReference>
<evidence type="ECO:0000256" key="2">
    <source>
        <dbReference type="ARBA" id="ARBA00012438"/>
    </source>
</evidence>
<dbReference type="PRINTS" id="PR00344">
    <property type="entry name" value="BCTRLSENSOR"/>
</dbReference>
<dbReference type="InterPro" id="IPR003661">
    <property type="entry name" value="HisK_dim/P_dom"/>
</dbReference>
<evidence type="ECO:0000256" key="6">
    <source>
        <dbReference type="ARBA" id="ARBA00023012"/>
    </source>
</evidence>
<dbReference type="InterPro" id="IPR036890">
    <property type="entry name" value="HATPase_C_sf"/>
</dbReference>
<feature type="domain" description="Histidine kinase" evidence="8">
    <location>
        <begin position="262"/>
        <end position="472"/>
    </location>
</feature>
<proteinExistence type="predicted"/>
<comment type="catalytic activity">
    <reaction evidence="1">
        <text>ATP + protein L-histidine = ADP + protein N-phospho-L-histidine.</text>
        <dbReference type="EC" id="2.7.13.3"/>
    </reaction>
</comment>
<dbReference type="CDD" id="cd00075">
    <property type="entry name" value="HATPase"/>
    <property type="match status" value="1"/>
</dbReference>
<feature type="transmembrane region" description="Helical" evidence="7">
    <location>
        <begin position="208"/>
        <end position="230"/>
    </location>
</feature>
<evidence type="ECO:0000256" key="4">
    <source>
        <dbReference type="ARBA" id="ARBA00022679"/>
    </source>
</evidence>
<dbReference type="Pfam" id="PF00512">
    <property type="entry name" value="HisKA"/>
    <property type="match status" value="1"/>
</dbReference>
<keyword evidence="7" id="KW-0812">Transmembrane</keyword>
<dbReference type="Pfam" id="PF02518">
    <property type="entry name" value="HATPase_c"/>
    <property type="match status" value="1"/>
</dbReference>
<name>A0A2S1YL93_9FLAO</name>
<dbReference type="RefSeq" id="WP_109192133.1">
    <property type="nucleotide sequence ID" value="NZ_CP029255.1"/>
</dbReference>
<dbReference type="EC" id="2.7.13.3" evidence="2"/>
<keyword evidence="10" id="KW-1185">Reference proteome</keyword>
<dbReference type="GO" id="GO:0000155">
    <property type="term" value="F:phosphorelay sensor kinase activity"/>
    <property type="evidence" value="ECO:0007669"/>
    <property type="project" value="InterPro"/>
</dbReference>
<evidence type="ECO:0000256" key="7">
    <source>
        <dbReference type="SAM" id="Phobius"/>
    </source>
</evidence>
<dbReference type="OrthoDB" id="9781208at2"/>
<evidence type="ECO:0000313" key="9">
    <source>
        <dbReference type="EMBL" id="AWK04648.1"/>
    </source>
</evidence>
<dbReference type="SMART" id="SM00387">
    <property type="entry name" value="HATPase_c"/>
    <property type="match status" value="1"/>
</dbReference>
<dbReference type="CDD" id="cd00082">
    <property type="entry name" value="HisKA"/>
    <property type="match status" value="1"/>
</dbReference>
<dbReference type="SMART" id="SM00388">
    <property type="entry name" value="HisKA"/>
    <property type="match status" value="1"/>
</dbReference>
<gene>
    <name evidence="9" type="ORF">HYN56_10575</name>
</gene>
<accession>A0A2S1YL93</accession>
<feature type="transmembrane region" description="Helical" evidence="7">
    <location>
        <begin position="12"/>
        <end position="35"/>
    </location>
</feature>
<dbReference type="AlphaFoldDB" id="A0A2S1YL93"/>
<keyword evidence="7" id="KW-0472">Membrane</keyword>
<dbReference type="InterPro" id="IPR004358">
    <property type="entry name" value="Sig_transdc_His_kin-like_C"/>
</dbReference>
<evidence type="ECO:0000256" key="3">
    <source>
        <dbReference type="ARBA" id="ARBA00022553"/>
    </source>
</evidence>
<keyword evidence="3" id="KW-0597">Phosphoprotein</keyword>
<dbReference type="Gene3D" id="3.30.565.10">
    <property type="entry name" value="Histidine kinase-like ATPase, C-terminal domain"/>
    <property type="match status" value="1"/>
</dbReference>
<dbReference type="InterPro" id="IPR005467">
    <property type="entry name" value="His_kinase_dom"/>
</dbReference>
<dbReference type="PANTHER" id="PTHR43711">
    <property type="entry name" value="TWO-COMPONENT HISTIDINE KINASE"/>
    <property type="match status" value="1"/>
</dbReference>
<dbReference type="InterPro" id="IPR003594">
    <property type="entry name" value="HATPase_dom"/>
</dbReference>
<reference evidence="9 10" key="1">
    <citation type="submission" date="2018-05" db="EMBL/GenBank/DDBJ databases">
        <title>Genome sequencing of Flavobacterium sp. HYN0056.</title>
        <authorList>
            <person name="Yi H."/>
            <person name="Baek C."/>
        </authorList>
    </citation>
    <scope>NUCLEOTIDE SEQUENCE [LARGE SCALE GENOMIC DNA]</scope>
    <source>
        <strain evidence="9 10">HYN0056</strain>
    </source>
</reference>
<keyword evidence="7" id="KW-1133">Transmembrane helix</keyword>
<evidence type="ECO:0000256" key="1">
    <source>
        <dbReference type="ARBA" id="ARBA00000085"/>
    </source>
</evidence>
<keyword evidence="5 9" id="KW-0418">Kinase</keyword>
<dbReference type="Proteomes" id="UP000245250">
    <property type="component" value="Chromosome"/>
</dbReference>
<keyword evidence="4" id="KW-0808">Transferase</keyword>
<dbReference type="EMBL" id="CP029255">
    <property type="protein sequence ID" value="AWK04648.1"/>
    <property type="molecule type" value="Genomic_DNA"/>
</dbReference>
<dbReference type="PROSITE" id="PS50109">
    <property type="entry name" value="HIS_KIN"/>
    <property type="match status" value="1"/>
</dbReference>
<organism evidence="9 10">
    <name type="scientific">Flavobacterium crocinum</name>
    <dbReference type="NCBI Taxonomy" id="2183896"/>
    <lineage>
        <taxon>Bacteria</taxon>
        <taxon>Pseudomonadati</taxon>
        <taxon>Bacteroidota</taxon>
        <taxon>Flavobacteriia</taxon>
        <taxon>Flavobacteriales</taxon>
        <taxon>Flavobacteriaceae</taxon>
        <taxon>Flavobacterium</taxon>
    </lineage>
</organism>
<evidence type="ECO:0000256" key="5">
    <source>
        <dbReference type="ARBA" id="ARBA00022777"/>
    </source>
</evidence>
<dbReference type="SUPFAM" id="SSF55874">
    <property type="entry name" value="ATPase domain of HSP90 chaperone/DNA topoisomerase II/histidine kinase"/>
    <property type="match status" value="1"/>
</dbReference>